<comment type="caution">
    <text evidence="2">The sequence shown here is derived from an EMBL/GenBank/DDBJ whole genome shotgun (WGS) entry which is preliminary data.</text>
</comment>
<evidence type="ECO:0000256" key="1">
    <source>
        <dbReference type="SAM" id="Phobius"/>
    </source>
</evidence>
<name>A0A0V1FBN7_TRIPS</name>
<dbReference type="Proteomes" id="UP000054995">
    <property type="component" value="Unassembled WGS sequence"/>
</dbReference>
<protein>
    <submittedName>
        <fullName evidence="2">Uncharacterized protein</fullName>
    </submittedName>
</protein>
<gene>
    <name evidence="2" type="ORF">T4D_1853</name>
</gene>
<keyword evidence="1" id="KW-0472">Membrane</keyword>
<keyword evidence="1" id="KW-0812">Transmembrane</keyword>
<sequence>MLNWRSEKKTFTENEEAFKNFDHMLEFDHVRYQMCVPRTSAKSETSMVENPYVDNGWAERAPKLAPQGQLWYLPFQAVCQGDEDRRMRCCVSQLLFIMCLIALVLVGARQIWTLSVVQFCIAVDEWVRLAHAEALRQEHKANRYLPSKRPATIPPGEHVSSTTKRFYQKQLKVSGSQGCPNEISWHNKRCRVQPHLEGIVWNENYSKYISEKCPGYRERLVYFMNQSSRRDNTQVLQYENEQRCGLSL</sequence>
<keyword evidence="1" id="KW-1133">Transmembrane helix</keyword>
<accession>A0A0V1FBN7</accession>
<keyword evidence="3" id="KW-1185">Reference proteome</keyword>
<organism evidence="2 3">
    <name type="scientific">Trichinella pseudospiralis</name>
    <name type="common">Parasitic roundworm</name>
    <dbReference type="NCBI Taxonomy" id="6337"/>
    <lineage>
        <taxon>Eukaryota</taxon>
        <taxon>Metazoa</taxon>
        <taxon>Ecdysozoa</taxon>
        <taxon>Nematoda</taxon>
        <taxon>Enoplea</taxon>
        <taxon>Dorylaimia</taxon>
        <taxon>Trichinellida</taxon>
        <taxon>Trichinellidae</taxon>
        <taxon>Trichinella</taxon>
    </lineage>
</organism>
<evidence type="ECO:0000313" key="2">
    <source>
        <dbReference type="EMBL" id="KRY83400.1"/>
    </source>
</evidence>
<proteinExistence type="predicted"/>
<reference evidence="2 3" key="1">
    <citation type="submission" date="2015-01" db="EMBL/GenBank/DDBJ databases">
        <title>Evolution of Trichinella species and genotypes.</title>
        <authorList>
            <person name="Korhonen P.K."/>
            <person name="Edoardo P."/>
            <person name="Giuseppe L.R."/>
            <person name="Gasser R.B."/>
        </authorList>
    </citation>
    <scope>NUCLEOTIDE SEQUENCE [LARGE SCALE GENOMIC DNA]</scope>
    <source>
        <strain evidence="2">ISS470</strain>
    </source>
</reference>
<dbReference type="OrthoDB" id="5936838at2759"/>
<evidence type="ECO:0000313" key="3">
    <source>
        <dbReference type="Proteomes" id="UP000054995"/>
    </source>
</evidence>
<dbReference type="EMBL" id="JYDT01000142">
    <property type="protein sequence ID" value="KRY83400.1"/>
    <property type="molecule type" value="Genomic_DNA"/>
</dbReference>
<feature type="transmembrane region" description="Helical" evidence="1">
    <location>
        <begin position="94"/>
        <end position="112"/>
    </location>
</feature>
<dbReference type="AlphaFoldDB" id="A0A0V1FBN7"/>